<dbReference type="SUPFAM" id="SSF56317">
    <property type="entry name" value="Carbon-nitrogen hydrolase"/>
    <property type="match status" value="1"/>
</dbReference>
<evidence type="ECO:0000256" key="6">
    <source>
        <dbReference type="ARBA" id="ARBA00022692"/>
    </source>
</evidence>
<keyword evidence="5 12" id="KW-0808">Transferase</keyword>
<dbReference type="PROSITE" id="PS50263">
    <property type="entry name" value="CN_HYDROLASE"/>
    <property type="match status" value="1"/>
</dbReference>
<dbReference type="PANTHER" id="PTHR38686:SF1">
    <property type="entry name" value="APOLIPOPROTEIN N-ACYLTRANSFERASE"/>
    <property type="match status" value="1"/>
</dbReference>
<dbReference type="AlphaFoldDB" id="A0A7M1S2G8"/>
<dbReference type="InterPro" id="IPR059109">
    <property type="entry name" value="Lnt_membrane_dom"/>
</dbReference>
<organism evidence="12 13">
    <name type="scientific">Sulfurovum indicum</name>
    <dbReference type="NCBI Taxonomy" id="2779528"/>
    <lineage>
        <taxon>Bacteria</taxon>
        <taxon>Pseudomonadati</taxon>
        <taxon>Campylobacterota</taxon>
        <taxon>Epsilonproteobacteria</taxon>
        <taxon>Campylobacterales</taxon>
        <taxon>Sulfurovaceae</taxon>
        <taxon>Sulfurovum</taxon>
    </lineage>
</organism>
<keyword evidence="12" id="KW-0449">Lipoprotein</keyword>
<feature type="transmembrane region" description="Helical" evidence="10">
    <location>
        <begin position="142"/>
        <end position="163"/>
    </location>
</feature>
<evidence type="ECO:0000259" key="11">
    <source>
        <dbReference type="PROSITE" id="PS50263"/>
    </source>
</evidence>
<accession>A0A7M1S2G8</accession>
<evidence type="ECO:0000256" key="1">
    <source>
        <dbReference type="ARBA" id="ARBA00004651"/>
    </source>
</evidence>
<evidence type="ECO:0000313" key="12">
    <source>
        <dbReference type="EMBL" id="QOR61568.1"/>
    </source>
</evidence>
<comment type="subcellular location">
    <subcellularLocation>
        <location evidence="1">Cell membrane</location>
        <topology evidence="1">Multi-pass membrane protein</topology>
    </subcellularLocation>
</comment>
<evidence type="ECO:0000313" key="13">
    <source>
        <dbReference type="Proteomes" id="UP000595074"/>
    </source>
</evidence>
<evidence type="ECO:0000256" key="3">
    <source>
        <dbReference type="ARBA" id="ARBA00022475"/>
    </source>
</evidence>
<dbReference type="Pfam" id="PF26365">
    <property type="entry name" value="ApoNAT_membrane"/>
    <property type="match status" value="1"/>
</dbReference>
<keyword evidence="7 10" id="KW-1133">Transmembrane helix</keyword>
<protein>
    <submittedName>
        <fullName evidence="12">Apolipoprotein N-acyltransferase</fullName>
    </submittedName>
</protein>
<feature type="domain" description="CN hydrolase" evidence="11">
    <location>
        <begin position="229"/>
        <end position="447"/>
    </location>
</feature>
<dbReference type="RefSeq" id="WP_197548276.1">
    <property type="nucleotide sequence ID" value="NZ_CP063164.1"/>
</dbReference>
<keyword evidence="3" id="KW-1003">Cell membrane</keyword>
<evidence type="ECO:0000256" key="10">
    <source>
        <dbReference type="SAM" id="Phobius"/>
    </source>
</evidence>
<evidence type="ECO:0000256" key="9">
    <source>
        <dbReference type="ARBA" id="ARBA00023315"/>
    </source>
</evidence>
<comment type="similarity">
    <text evidence="2">Belongs to the CN hydrolase family. Apolipoprotein N-acyltransferase subfamily.</text>
</comment>
<evidence type="ECO:0000256" key="8">
    <source>
        <dbReference type="ARBA" id="ARBA00023136"/>
    </source>
</evidence>
<evidence type="ECO:0000256" key="4">
    <source>
        <dbReference type="ARBA" id="ARBA00022519"/>
    </source>
</evidence>
<evidence type="ECO:0000256" key="5">
    <source>
        <dbReference type="ARBA" id="ARBA00022679"/>
    </source>
</evidence>
<dbReference type="InterPro" id="IPR003010">
    <property type="entry name" value="C-N_Hydrolase"/>
</dbReference>
<dbReference type="Gene3D" id="3.60.110.10">
    <property type="entry name" value="Carbon-nitrogen hydrolase"/>
    <property type="match status" value="1"/>
</dbReference>
<dbReference type="InterPro" id="IPR036526">
    <property type="entry name" value="C-N_Hydrolase_sf"/>
</dbReference>
<proteinExistence type="inferred from homology"/>
<dbReference type="InterPro" id="IPR059110">
    <property type="entry name" value="Lnt_campylobact"/>
</dbReference>
<dbReference type="KEGG" id="sinu:IMZ28_09005"/>
<feature type="transmembrane region" description="Helical" evidence="10">
    <location>
        <begin position="43"/>
        <end position="61"/>
    </location>
</feature>
<evidence type="ECO:0000256" key="2">
    <source>
        <dbReference type="ARBA" id="ARBA00010065"/>
    </source>
</evidence>
<evidence type="ECO:0000256" key="7">
    <source>
        <dbReference type="ARBA" id="ARBA00022989"/>
    </source>
</evidence>
<feature type="transmembrane region" description="Helical" evidence="10">
    <location>
        <begin position="94"/>
        <end position="122"/>
    </location>
</feature>
<dbReference type="Proteomes" id="UP000595074">
    <property type="component" value="Chromosome"/>
</dbReference>
<keyword evidence="4" id="KW-0997">Cell inner membrane</keyword>
<dbReference type="GO" id="GO:0042158">
    <property type="term" value="P:lipoprotein biosynthetic process"/>
    <property type="evidence" value="ECO:0007669"/>
    <property type="project" value="InterPro"/>
</dbReference>
<reference evidence="12 13" key="1">
    <citation type="submission" date="2020-10" db="EMBL/GenBank/DDBJ databases">
        <title>The genome of sulfurovum sp.</title>
        <authorList>
            <person name="Xie S."/>
            <person name="Shao Z."/>
            <person name="Jiang L."/>
        </authorList>
    </citation>
    <scope>NUCLEOTIDE SEQUENCE [LARGE SCALE GENOMIC DNA]</scope>
    <source>
        <strain evidence="12 13">ST-419</strain>
    </source>
</reference>
<dbReference type="EMBL" id="CP063164">
    <property type="protein sequence ID" value="QOR61568.1"/>
    <property type="molecule type" value="Genomic_DNA"/>
</dbReference>
<gene>
    <name evidence="12" type="ORF">IMZ28_09005</name>
</gene>
<feature type="transmembrane region" description="Helical" evidence="10">
    <location>
        <begin position="17"/>
        <end position="37"/>
    </location>
</feature>
<keyword evidence="6 10" id="KW-0812">Transmembrane</keyword>
<dbReference type="InterPro" id="IPR004563">
    <property type="entry name" value="Apolipo_AcylTrfase"/>
</dbReference>
<keyword evidence="13" id="KW-1185">Reference proteome</keyword>
<dbReference type="NCBIfam" id="NF008934">
    <property type="entry name" value="PRK12291.1"/>
    <property type="match status" value="1"/>
</dbReference>
<feature type="transmembrane region" description="Helical" evidence="10">
    <location>
        <begin position="68"/>
        <end position="88"/>
    </location>
</feature>
<feature type="transmembrane region" description="Helical" evidence="10">
    <location>
        <begin position="183"/>
        <end position="209"/>
    </location>
</feature>
<keyword evidence="8 10" id="KW-0472">Membrane</keyword>
<dbReference type="GO" id="GO:0016410">
    <property type="term" value="F:N-acyltransferase activity"/>
    <property type="evidence" value="ECO:0007669"/>
    <property type="project" value="InterPro"/>
</dbReference>
<name>A0A7M1S2G8_9BACT</name>
<keyword evidence="9 12" id="KW-0012">Acyltransferase</keyword>
<dbReference type="PANTHER" id="PTHR38686">
    <property type="entry name" value="APOLIPOPROTEIN N-ACYLTRANSFERASE"/>
    <property type="match status" value="1"/>
</dbReference>
<dbReference type="GO" id="GO:0005886">
    <property type="term" value="C:plasma membrane"/>
    <property type="evidence" value="ECO:0007669"/>
    <property type="project" value="UniProtKB-SubCell"/>
</dbReference>
<sequence>MPNTYTFKAENSCQNRYTASALLCGIFIALLGSLFIYFSHFGISYPAINTITALMALYLLLVSGSRVWFWSGFFTGLFWFWWIGLSFIHYNMVWAIPFVELAIAGIYGCLFWLIAKISILAVSRWSIADSEEENTARRHKRVLFTLCIKALGLLVLSYVHPFTFDWFKPELMFAESYLGIKKWQFALILVALVLTAWKRTLLFLLLLLLAYQPGRTASSVEIDREIAIVTTQIPVEEKWDKTQHKNQFKALFSYIDEAVEENKSLVILPESVFPVFLNRAETLIDKLQMHAKKINIVTGALYWDGETPRNSTYVFTRDSKVTVANKTLLVPFGEANPLPDFLSEWINKLFYDNAVDYKASNKIVDYTIDGKTYRNAICFEATSEILYEGNPENMIVLSNNGWFTPSIEPTLQRLLLQYYSKKYGTTIYHAVNMSPSYIIQKGSVVTP</sequence>